<dbReference type="Gene3D" id="2.40.37.10">
    <property type="entry name" value="Lyase, Ornithine Decarboxylase, Chain A, domain 1"/>
    <property type="match status" value="1"/>
</dbReference>
<feature type="modified residue" description="N6-(pyridoxal phosphate)lysine" evidence="6 7">
    <location>
        <position position="35"/>
    </location>
</feature>
<dbReference type="SMART" id="SM01005">
    <property type="entry name" value="Ala_racemase_C"/>
    <property type="match status" value="1"/>
</dbReference>
<dbReference type="PANTHER" id="PTHR30511:SF0">
    <property type="entry name" value="ALANINE RACEMASE, CATABOLIC-RELATED"/>
    <property type="match status" value="1"/>
</dbReference>
<dbReference type="RefSeq" id="WP_184232796.1">
    <property type="nucleotide sequence ID" value="NZ_JACHMJ010000001.1"/>
</dbReference>
<dbReference type="GO" id="GO:0005829">
    <property type="term" value="C:cytosol"/>
    <property type="evidence" value="ECO:0007669"/>
    <property type="project" value="TreeGrafter"/>
</dbReference>
<proteinExistence type="inferred from homology"/>
<dbReference type="InterPro" id="IPR000821">
    <property type="entry name" value="Ala_racemase"/>
</dbReference>
<dbReference type="GO" id="GO:0030170">
    <property type="term" value="F:pyridoxal phosphate binding"/>
    <property type="evidence" value="ECO:0007669"/>
    <property type="project" value="UniProtKB-UniRule"/>
</dbReference>
<comment type="cofactor">
    <cofactor evidence="2 6 7">
        <name>pyridoxal 5'-phosphate</name>
        <dbReference type="ChEBI" id="CHEBI:597326"/>
    </cofactor>
</comment>
<dbReference type="GO" id="GO:0009252">
    <property type="term" value="P:peptidoglycan biosynthetic process"/>
    <property type="evidence" value="ECO:0007669"/>
    <property type="project" value="TreeGrafter"/>
</dbReference>
<dbReference type="FunFam" id="2.40.37.10:FF:000015">
    <property type="entry name" value="Alanine racemase"/>
    <property type="match status" value="1"/>
</dbReference>
<evidence type="ECO:0000256" key="8">
    <source>
        <dbReference type="PIRSR" id="PIRSR600821-52"/>
    </source>
</evidence>
<evidence type="ECO:0000313" key="10">
    <source>
        <dbReference type="EMBL" id="MBB5841865.1"/>
    </source>
</evidence>
<dbReference type="Proteomes" id="UP000536685">
    <property type="component" value="Unassembled WGS sequence"/>
</dbReference>
<dbReference type="Pfam" id="PF00842">
    <property type="entry name" value="Ala_racemase_C"/>
    <property type="match status" value="1"/>
</dbReference>
<protein>
    <recommendedName>
        <fullName evidence="3 6">Alanine racemase</fullName>
        <ecNumber evidence="3 6">5.1.1.1</ecNumber>
    </recommendedName>
</protein>
<dbReference type="PROSITE" id="PS00395">
    <property type="entry name" value="ALANINE_RACEMASE"/>
    <property type="match status" value="1"/>
</dbReference>
<evidence type="ECO:0000259" key="9">
    <source>
        <dbReference type="SMART" id="SM01005"/>
    </source>
</evidence>
<feature type="active site" description="Proton acceptor; specific for D-alanine" evidence="6">
    <location>
        <position position="35"/>
    </location>
</feature>
<feature type="active site" description="Proton acceptor; specific for L-alanine" evidence="6">
    <location>
        <position position="259"/>
    </location>
</feature>
<dbReference type="PANTHER" id="PTHR30511">
    <property type="entry name" value="ALANINE RACEMASE"/>
    <property type="match status" value="1"/>
</dbReference>
<evidence type="ECO:0000256" key="3">
    <source>
        <dbReference type="ARBA" id="ARBA00013089"/>
    </source>
</evidence>
<keyword evidence="4 6" id="KW-0663">Pyridoxal phosphate</keyword>
<comment type="caution">
    <text evidence="10">The sequence shown here is derived from an EMBL/GenBank/DDBJ whole genome shotgun (WGS) entry which is preliminary data.</text>
</comment>
<evidence type="ECO:0000256" key="1">
    <source>
        <dbReference type="ARBA" id="ARBA00000316"/>
    </source>
</evidence>
<dbReference type="UniPathway" id="UPA00042">
    <property type="reaction ID" value="UER00497"/>
</dbReference>
<gene>
    <name evidence="10" type="ORF">HD599_000188</name>
</gene>
<keyword evidence="5 6" id="KW-0413">Isomerase</keyword>
<comment type="catalytic activity">
    <reaction evidence="1 6">
        <text>L-alanine = D-alanine</text>
        <dbReference type="Rhea" id="RHEA:20249"/>
        <dbReference type="ChEBI" id="CHEBI:57416"/>
        <dbReference type="ChEBI" id="CHEBI:57972"/>
        <dbReference type="EC" id="5.1.1.1"/>
    </reaction>
</comment>
<dbReference type="EMBL" id="JACHMJ010000001">
    <property type="protein sequence ID" value="MBB5841865.1"/>
    <property type="molecule type" value="Genomic_DNA"/>
</dbReference>
<comment type="similarity">
    <text evidence="6">Belongs to the alanine racemase family.</text>
</comment>
<sequence length="365" mass="37401">MTALREARIDLGAISRNVETIRAAVDGTDVMVVVKANGYGHGAVESARAALAGGAVSLGVVEIEEALALRAAGIDAPVLSWLHGSGADFDAATSAGIELGVNNLDQLERIAAASGVSVVHLKVDSGLGRNGANPAECAELFEAAVRHERAGRLQVRGFFSHLANAGEAADAAQVARFTALLDEARAAGLEPEVVHLAATAAALRVPESRFSLVRVGVGAYGLSPFDDATSADLGLTPAMSLSAEIISVKRVPVGSGVSYGHDYVTARETTLALVPIGYADGIPRHASGAGPVSINGQRFSLSGRVAMDQFVVDVGDTPVAVGDRAVLFGDPATGAPSATDWADAAGTINYEVVTRIGNRVVREYS</sequence>
<dbReference type="SUPFAM" id="SSF51419">
    <property type="entry name" value="PLP-binding barrel"/>
    <property type="match status" value="1"/>
</dbReference>
<keyword evidence="11" id="KW-1185">Reference proteome</keyword>
<evidence type="ECO:0000313" key="11">
    <source>
        <dbReference type="Proteomes" id="UP000536685"/>
    </source>
</evidence>
<dbReference type="SUPFAM" id="SSF50621">
    <property type="entry name" value="Alanine racemase C-terminal domain-like"/>
    <property type="match status" value="1"/>
</dbReference>
<dbReference type="InterPro" id="IPR001608">
    <property type="entry name" value="Ala_racemase_N"/>
</dbReference>
<dbReference type="Gene3D" id="3.20.20.10">
    <property type="entry name" value="Alanine racemase"/>
    <property type="match status" value="1"/>
</dbReference>
<feature type="binding site" evidence="6 8">
    <location>
        <position position="129"/>
    </location>
    <ligand>
        <name>substrate</name>
    </ligand>
</feature>
<name>A0A841AK69_9MICO</name>
<dbReference type="GO" id="GO:0008784">
    <property type="term" value="F:alanine racemase activity"/>
    <property type="evidence" value="ECO:0007669"/>
    <property type="project" value="UniProtKB-UniRule"/>
</dbReference>
<dbReference type="InterPro" id="IPR011079">
    <property type="entry name" value="Ala_racemase_C"/>
</dbReference>
<feature type="binding site" evidence="6 8">
    <location>
        <position position="307"/>
    </location>
    <ligand>
        <name>substrate</name>
    </ligand>
</feature>
<feature type="domain" description="Alanine racemase C-terminal" evidence="9">
    <location>
        <begin position="238"/>
        <end position="365"/>
    </location>
</feature>
<dbReference type="InterPro" id="IPR020622">
    <property type="entry name" value="Ala_racemase_pyridoxalP-BS"/>
</dbReference>
<evidence type="ECO:0000256" key="4">
    <source>
        <dbReference type="ARBA" id="ARBA00022898"/>
    </source>
</evidence>
<dbReference type="NCBIfam" id="TIGR00492">
    <property type="entry name" value="alr"/>
    <property type="match status" value="1"/>
</dbReference>
<dbReference type="InterPro" id="IPR029066">
    <property type="entry name" value="PLP-binding_barrel"/>
</dbReference>
<dbReference type="HAMAP" id="MF_01201">
    <property type="entry name" value="Ala_racemase"/>
    <property type="match status" value="1"/>
</dbReference>
<comment type="pathway">
    <text evidence="6">Amino-acid biosynthesis; D-alanine biosynthesis; D-alanine from L-alanine: step 1/1.</text>
</comment>
<dbReference type="InterPro" id="IPR009006">
    <property type="entry name" value="Ala_racemase/Decarboxylase_C"/>
</dbReference>
<dbReference type="PRINTS" id="PR00992">
    <property type="entry name" value="ALARACEMASE"/>
</dbReference>
<evidence type="ECO:0000256" key="5">
    <source>
        <dbReference type="ARBA" id="ARBA00023235"/>
    </source>
</evidence>
<accession>A0A841AK69</accession>
<evidence type="ECO:0000256" key="6">
    <source>
        <dbReference type="HAMAP-Rule" id="MF_01201"/>
    </source>
</evidence>
<organism evidence="10 11">
    <name type="scientific">Conyzicola lurida</name>
    <dbReference type="NCBI Taxonomy" id="1172621"/>
    <lineage>
        <taxon>Bacteria</taxon>
        <taxon>Bacillati</taxon>
        <taxon>Actinomycetota</taxon>
        <taxon>Actinomycetes</taxon>
        <taxon>Micrococcales</taxon>
        <taxon>Microbacteriaceae</taxon>
        <taxon>Conyzicola</taxon>
    </lineage>
</organism>
<comment type="function">
    <text evidence="6">Catalyzes the interconversion of L-alanine and D-alanine. May also act on other amino acids.</text>
</comment>
<evidence type="ECO:0000256" key="2">
    <source>
        <dbReference type="ARBA" id="ARBA00001933"/>
    </source>
</evidence>
<dbReference type="Pfam" id="PF01168">
    <property type="entry name" value="Ala_racemase_N"/>
    <property type="match status" value="1"/>
</dbReference>
<reference evidence="10 11" key="1">
    <citation type="submission" date="2020-08" db="EMBL/GenBank/DDBJ databases">
        <title>Sequencing the genomes of 1000 actinobacteria strains.</title>
        <authorList>
            <person name="Klenk H.-P."/>
        </authorList>
    </citation>
    <scope>NUCLEOTIDE SEQUENCE [LARGE SCALE GENOMIC DNA]</scope>
    <source>
        <strain evidence="10 11">DSM 105784</strain>
    </source>
</reference>
<dbReference type="AlphaFoldDB" id="A0A841AK69"/>
<dbReference type="CDD" id="cd00430">
    <property type="entry name" value="PLPDE_III_AR"/>
    <property type="match status" value="1"/>
</dbReference>
<dbReference type="EC" id="5.1.1.1" evidence="3 6"/>
<evidence type="ECO:0000256" key="7">
    <source>
        <dbReference type="PIRSR" id="PIRSR600821-50"/>
    </source>
</evidence>
<dbReference type="GO" id="GO:0030632">
    <property type="term" value="P:D-alanine biosynthetic process"/>
    <property type="evidence" value="ECO:0007669"/>
    <property type="project" value="UniProtKB-UniRule"/>
</dbReference>